<dbReference type="PROSITE" id="PS50005">
    <property type="entry name" value="TPR"/>
    <property type="match status" value="8"/>
</dbReference>
<organism evidence="9">
    <name type="scientific">Tabanus bromius</name>
    <name type="common">Band-eyed brown horse fly</name>
    <dbReference type="NCBI Taxonomy" id="304241"/>
    <lineage>
        <taxon>Eukaryota</taxon>
        <taxon>Metazoa</taxon>
        <taxon>Ecdysozoa</taxon>
        <taxon>Arthropoda</taxon>
        <taxon>Hexapoda</taxon>
        <taxon>Insecta</taxon>
        <taxon>Pterygota</taxon>
        <taxon>Neoptera</taxon>
        <taxon>Endopterygota</taxon>
        <taxon>Diptera</taxon>
        <taxon>Brachycera</taxon>
        <taxon>Tabanomorpha</taxon>
        <taxon>Tabanoidea</taxon>
        <taxon>Tabanidae</taxon>
        <taxon>Tabanus</taxon>
    </lineage>
</organism>
<feature type="repeat" description="TPR" evidence="6">
    <location>
        <begin position="241"/>
        <end position="274"/>
    </location>
</feature>
<reference evidence="9" key="1">
    <citation type="journal article" date="2015" name="Insect Biochem. Mol. Biol.">
        <title>An insight into the sialome of the horse fly, Tabanus bromius.</title>
        <authorList>
            <person name="Ribeiro J.M."/>
            <person name="Kazimirova M."/>
            <person name="Takac P."/>
            <person name="Andersen J.F."/>
            <person name="Francischetti I.M."/>
        </authorList>
    </citation>
    <scope>NUCLEOTIDE SEQUENCE</scope>
</reference>
<feature type="domain" description="STI1" evidence="8">
    <location>
        <begin position="430"/>
        <end position="469"/>
    </location>
</feature>
<evidence type="ECO:0000256" key="7">
    <source>
        <dbReference type="SAM" id="MobiDB-lite"/>
    </source>
</evidence>
<dbReference type="Pfam" id="PF17830">
    <property type="entry name" value="STI1-HOP_DP"/>
    <property type="match status" value="1"/>
</dbReference>
<dbReference type="Pfam" id="PF13181">
    <property type="entry name" value="TPR_8"/>
    <property type="match status" value="3"/>
</dbReference>
<dbReference type="AlphaFoldDB" id="A0A0K8TS62"/>
<evidence type="ECO:0000256" key="1">
    <source>
        <dbReference type="ARBA" id="ARBA00004496"/>
    </source>
</evidence>
<dbReference type="InterPro" id="IPR011990">
    <property type="entry name" value="TPR-like_helical_dom_sf"/>
</dbReference>
<dbReference type="PANTHER" id="PTHR22904">
    <property type="entry name" value="TPR REPEAT CONTAINING PROTEIN"/>
    <property type="match status" value="1"/>
</dbReference>
<feature type="repeat" description="TPR" evidence="6">
    <location>
        <begin position="301"/>
        <end position="334"/>
    </location>
</feature>
<evidence type="ECO:0000256" key="6">
    <source>
        <dbReference type="PROSITE-ProRule" id="PRU00339"/>
    </source>
</evidence>
<feature type="repeat" description="TPR" evidence="6">
    <location>
        <begin position="369"/>
        <end position="402"/>
    </location>
</feature>
<dbReference type="InterPro" id="IPR006636">
    <property type="entry name" value="STI1_HS-bd"/>
</dbReference>
<keyword evidence="3" id="KW-0677">Repeat</keyword>
<feature type="repeat" description="TPR" evidence="6">
    <location>
        <begin position="72"/>
        <end position="105"/>
    </location>
</feature>
<feature type="region of interest" description="Disordered" evidence="7">
    <location>
        <begin position="128"/>
        <end position="163"/>
    </location>
</feature>
<dbReference type="InterPro" id="IPR019734">
    <property type="entry name" value="TPR_rpt"/>
</dbReference>
<dbReference type="Pfam" id="PF13432">
    <property type="entry name" value="TPR_16"/>
    <property type="match status" value="1"/>
</dbReference>
<dbReference type="InterPro" id="IPR041243">
    <property type="entry name" value="STI1/HOP_DP"/>
</dbReference>
<dbReference type="Pfam" id="PF13414">
    <property type="entry name" value="TPR_11"/>
    <property type="match status" value="2"/>
</dbReference>
<dbReference type="SMART" id="SM00028">
    <property type="entry name" value="TPR"/>
    <property type="match status" value="9"/>
</dbReference>
<evidence type="ECO:0000313" key="9">
    <source>
        <dbReference type="EMBL" id="JAI17192.1"/>
    </source>
</evidence>
<accession>A0A0K8TS62</accession>
<protein>
    <recommendedName>
        <fullName evidence="5">Stress-induced-phosphoprotein 1</fullName>
    </recommendedName>
</protein>
<dbReference type="Gene3D" id="1.25.40.10">
    <property type="entry name" value="Tetratricopeptide repeat domain"/>
    <property type="match status" value="3"/>
</dbReference>
<feature type="repeat" description="TPR" evidence="6">
    <location>
        <begin position="166"/>
        <end position="199"/>
    </location>
</feature>
<keyword evidence="2" id="KW-0963">Cytoplasm</keyword>
<dbReference type="FunFam" id="1.25.40.10:FF:000020">
    <property type="entry name" value="Stress-induced phosphoprotein 1"/>
    <property type="match status" value="1"/>
</dbReference>
<dbReference type="FunFam" id="1.25.40.10:FF:000010">
    <property type="entry name" value="Stress-induced phosphoprotein 1"/>
    <property type="match status" value="1"/>
</dbReference>
<evidence type="ECO:0000256" key="2">
    <source>
        <dbReference type="ARBA" id="ARBA00022490"/>
    </source>
</evidence>
<dbReference type="FunFam" id="1.25.40.10:FF:000027">
    <property type="entry name" value="stress-induced-phosphoprotein 1 isoform X1"/>
    <property type="match status" value="1"/>
</dbReference>
<dbReference type="FunFam" id="1.10.260.100:FF:000002">
    <property type="entry name" value="Stress-induced-phosphoprotein 1 (Hsp70/Hsp90-organizing)"/>
    <property type="match status" value="1"/>
</dbReference>
<feature type="repeat" description="TPR" evidence="6">
    <location>
        <begin position="4"/>
        <end position="37"/>
    </location>
</feature>
<dbReference type="PANTHER" id="PTHR22904:SF523">
    <property type="entry name" value="STRESS-INDUCED-PHOSPHOPROTEIN 1"/>
    <property type="match status" value="1"/>
</dbReference>
<dbReference type="SMART" id="SM00727">
    <property type="entry name" value="STI1"/>
    <property type="match status" value="1"/>
</dbReference>
<keyword evidence="4 6" id="KW-0802">TPR repeat</keyword>
<feature type="repeat" description="TPR" evidence="6">
    <location>
        <begin position="38"/>
        <end position="71"/>
    </location>
</feature>
<evidence type="ECO:0000259" key="8">
    <source>
        <dbReference type="SMART" id="SM00727"/>
    </source>
</evidence>
<dbReference type="Gene3D" id="1.10.260.100">
    <property type="match status" value="1"/>
</dbReference>
<sequence>MEKAISLKEQGNKALAENKFDEAIKLYTEAISYDDKNQILYSNRSAAYAKAGKFEEALADAEKTIELYPTWPKGYSRKGVALAGLQKYADAFQAYSKGLEYDPKNVTLLQGQSEIKNLVISQLLNQHTPMDIDPQSPPPRREPSPPKAKPQPKDEEENLPENKKLARKAKELGNQAYKKKEFEEAIQHYNEALEHDPADITYYSNLAAVYFEQKEYKKCISQCEKAIEIGRENRADFKLIAKAFTRIGNAYKKLEDWGNAKTYYEKAMSEHRTPEVKTLLSEIEKKIKEEERKAYIDPAKAEEEKEKGNELFKKGDYSTAIKHYSEAIKRNPDDPRLYSNRAACYTKLAAFDLGLKDCDMCVKLDEKFIKGYIRKGKILQGMQQQSKAAAAYQKALDIDPNNAEALEGYRTCTVACHNNPQEVWKNAMSDPEIQQILKDPAMRLILEQMQSDPNAVKDHLKNPNIADKVCKLIESGIVRIH</sequence>
<comment type="subcellular location">
    <subcellularLocation>
        <location evidence="1">Cytoplasm</location>
    </subcellularLocation>
</comment>
<name>A0A0K8TS62_TABBR</name>
<evidence type="ECO:0000256" key="5">
    <source>
        <dbReference type="ARBA" id="ARBA00026193"/>
    </source>
</evidence>
<dbReference type="GO" id="GO:0005737">
    <property type="term" value="C:cytoplasm"/>
    <property type="evidence" value="ECO:0007669"/>
    <property type="project" value="UniProtKB-SubCell"/>
</dbReference>
<feature type="repeat" description="TPR" evidence="6">
    <location>
        <begin position="200"/>
        <end position="233"/>
    </location>
</feature>
<evidence type="ECO:0000256" key="3">
    <source>
        <dbReference type="ARBA" id="ARBA00022737"/>
    </source>
</evidence>
<proteinExistence type="evidence at transcript level"/>
<evidence type="ECO:0000256" key="4">
    <source>
        <dbReference type="ARBA" id="ARBA00022803"/>
    </source>
</evidence>
<dbReference type="EMBL" id="GDAI01000411">
    <property type="protein sequence ID" value="JAI17192.1"/>
    <property type="molecule type" value="mRNA"/>
</dbReference>
<dbReference type="GO" id="GO:0051879">
    <property type="term" value="F:Hsp90 protein binding"/>
    <property type="evidence" value="ECO:0007669"/>
    <property type="project" value="TreeGrafter"/>
</dbReference>
<dbReference type="SUPFAM" id="SSF48452">
    <property type="entry name" value="TPR-like"/>
    <property type="match status" value="3"/>
</dbReference>